<gene>
    <name evidence="2" type="ORF">EV421DRAFT_1892486</name>
</gene>
<sequence length="180" mass="20131">MISHVISFESPIAKVYDILPPPREDLDEVLAILFTGPSKPTEEDLKRTPLLVRHNVVVNALTWLCNNYTDYRHVRISKDNLNQYKENAAPVEVVYQHSLSNKVPEGTSVFNMSDADGTDKGVCPIVVHALVGEQLSKMDVKAQKSLATRHFKNDNGVLAVGHAELPESIYNNPSLFNFYV</sequence>
<proteinExistence type="predicted"/>
<evidence type="ECO:0000259" key="1">
    <source>
        <dbReference type="Pfam" id="PF20209"/>
    </source>
</evidence>
<dbReference type="AlphaFoldDB" id="A0AA39MI90"/>
<evidence type="ECO:0000313" key="3">
    <source>
        <dbReference type="Proteomes" id="UP001175226"/>
    </source>
</evidence>
<dbReference type="Proteomes" id="UP001175226">
    <property type="component" value="Unassembled WGS sequence"/>
</dbReference>
<reference evidence="2" key="1">
    <citation type="submission" date="2023-06" db="EMBL/GenBank/DDBJ databases">
        <authorList>
            <consortium name="Lawrence Berkeley National Laboratory"/>
            <person name="Ahrendt S."/>
            <person name="Sahu N."/>
            <person name="Indic B."/>
            <person name="Wong-Bajracharya J."/>
            <person name="Merenyi Z."/>
            <person name="Ke H.-M."/>
            <person name="Monk M."/>
            <person name="Kocsube S."/>
            <person name="Drula E."/>
            <person name="Lipzen A."/>
            <person name="Balint B."/>
            <person name="Henrissat B."/>
            <person name="Andreopoulos B."/>
            <person name="Martin F.M."/>
            <person name="Harder C.B."/>
            <person name="Rigling D."/>
            <person name="Ford K.L."/>
            <person name="Foster G.D."/>
            <person name="Pangilinan J."/>
            <person name="Papanicolaou A."/>
            <person name="Barry K."/>
            <person name="LaButti K."/>
            <person name="Viragh M."/>
            <person name="Koriabine M."/>
            <person name="Yan M."/>
            <person name="Riley R."/>
            <person name="Champramary S."/>
            <person name="Plett K.L."/>
            <person name="Tsai I.J."/>
            <person name="Slot J."/>
            <person name="Sipos G."/>
            <person name="Plett J."/>
            <person name="Nagy L.G."/>
            <person name="Grigoriev I.V."/>
        </authorList>
    </citation>
    <scope>NUCLEOTIDE SEQUENCE</scope>
    <source>
        <strain evidence="2">FPL87.14</strain>
    </source>
</reference>
<feature type="domain" description="DUF6570" evidence="1">
    <location>
        <begin position="1"/>
        <end position="82"/>
    </location>
</feature>
<accession>A0AA39MI90</accession>
<dbReference type="Pfam" id="PF20209">
    <property type="entry name" value="DUF6570"/>
    <property type="match status" value="1"/>
</dbReference>
<name>A0AA39MI90_9AGAR</name>
<organism evidence="2 3">
    <name type="scientific">Armillaria borealis</name>
    <dbReference type="NCBI Taxonomy" id="47425"/>
    <lineage>
        <taxon>Eukaryota</taxon>
        <taxon>Fungi</taxon>
        <taxon>Dikarya</taxon>
        <taxon>Basidiomycota</taxon>
        <taxon>Agaricomycotina</taxon>
        <taxon>Agaricomycetes</taxon>
        <taxon>Agaricomycetidae</taxon>
        <taxon>Agaricales</taxon>
        <taxon>Marasmiineae</taxon>
        <taxon>Physalacriaceae</taxon>
        <taxon>Armillaria</taxon>
    </lineage>
</organism>
<keyword evidence="3" id="KW-1185">Reference proteome</keyword>
<protein>
    <recommendedName>
        <fullName evidence="1">DUF6570 domain-containing protein</fullName>
    </recommendedName>
</protein>
<dbReference type="EMBL" id="JAUEPT010000059">
    <property type="protein sequence ID" value="KAK0435841.1"/>
    <property type="molecule type" value="Genomic_DNA"/>
</dbReference>
<dbReference type="InterPro" id="IPR046700">
    <property type="entry name" value="DUF6570"/>
</dbReference>
<comment type="caution">
    <text evidence="2">The sequence shown here is derived from an EMBL/GenBank/DDBJ whole genome shotgun (WGS) entry which is preliminary data.</text>
</comment>
<evidence type="ECO:0000313" key="2">
    <source>
        <dbReference type="EMBL" id="KAK0435841.1"/>
    </source>
</evidence>